<keyword evidence="1" id="KW-0560">Oxidoreductase</keyword>
<dbReference type="AlphaFoldDB" id="A0A3M2M9K8"/>
<dbReference type="OrthoDB" id="9815825at2"/>
<dbReference type="SUPFAM" id="SSF51735">
    <property type="entry name" value="NAD(P)-binding Rossmann-fold domains"/>
    <property type="match status" value="1"/>
</dbReference>
<name>A0A3M2M9K8_9ACTN</name>
<dbReference type="InterPro" id="IPR050463">
    <property type="entry name" value="Gfo/Idh/MocA_oxidrdct_glycsds"/>
</dbReference>
<evidence type="ECO:0000313" key="5">
    <source>
        <dbReference type="Proteomes" id="UP000282674"/>
    </source>
</evidence>
<dbReference type="InterPro" id="IPR036291">
    <property type="entry name" value="NAD(P)-bd_dom_sf"/>
</dbReference>
<dbReference type="Pfam" id="PF22685">
    <property type="entry name" value="Gal80p_C-like"/>
    <property type="match status" value="1"/>
</dbReference>
<dbReference type="EMBL" id="RFFG01000009">
    <property type="protein sequence ID" value="RMI46297.1"/>
    <property type="molecule type" value="Genomic_DNA"/>
</dbReference>
<evidence type="ECO:0000313" key="4">
    <source>
        <dbReference type="EMBL" id="RMI46297.1"/>
    </source>
</evidence>
<protein>
    <submittedName>
        <fullName evidence="4">Gfo/Idh/MocA family oxidoreductase</fullName>
    </submittedName>
</protein>
<reference evidence="4 5" key="1">
    <citation type="submission" date="2018-10" db="EMBL/GenBank/DDBJ databases">
        <title>Isolation from soil.</title>
        <authorList>
            <person name="Hu J."/>
        </authorList>
    </citation>
    <scope>NUCLEOTIDE SEQUENCE [LARGE SCALE GENOMIC DNA]</scope>
    <source>
        <strain evidence="4 5">NEAU-Ht49</strain>
    </source>
</reference>
<evidence type="ECO:0000259" key="3">
    <source>
        <dbReference type="Pfam" id="PF22685"/>
    </source>
</evidence>
<feature type="domain" description="Gal80p-like C-terminal" evidence="3">
    <location>
        <begin position="133"/>
        <end position="273"/>
    </location>
</feature>
<dbReference type="InterPro" id="IPR000683">
    <property type="entry name" value="Gfo/Idh/MocA-like_OxRdtase_N"/>
</dbReference>
<proteinExistence type="predicted"/>
<dbReference type="Proteomes" id="UP000282674">
    <property type="component" value="Unassembled WGS sequence"/>
</dbReference>
<dbReference type="GO" id="GO:0000166">
    <property type="term" value="F:nucleotide binding"/>
    <property type="evidence" value="ECO:0007669"/>
    <property type="project" value="InterPro"/>
</dbReference>
<organism evidence="4 5">
    <name type="scientific">Actinomadura harenae</name>
    <dbReference type="NCBI Taxonomy" id="2483351"/>
    <lineage>
        <taxon>Bacteria</taxon>
        <taxon>Bacillati</taxon>
        <taxon>Actinomycetota</taxon>
        <taxon>Actinomycetes</taxon>
        <taxon>Streptosporangiales</taxon>
        <taxon>Thermomonosporaceae</taxon>
        <taxon>Actinomadura</taxon>
    </lineage>
</organism>
<gene>
    <name evidence="4" type="ORF">EBO15_06930</name>
</gene>
<dbReference type="SUPFAM" id="SSF55347">
    <property type="entry name" value="Glyceraldehyde-3-phosphate dehydrogenase-like, C-terminal domain"/>
    <property type="match status" value="1"/>
</dbReference>
<dbReference type="Gene3D" id="3.40.50.720">
    <property type="entry name" value="NAD(P)-binding Rossmann-like Domain"/>
    <property type="match status" value="1"/>
</dbReference>
<dbReference type="PANTHER" id="PTHR43818">
    <property type="entry name" value="BCDNA.GH03377"/>
    <property type="match status" value="1"/>
</dbReference>
<accession>A0A3M2M9K8</accession>
<dbReference type="Pfam" id="PF01408">
    <property type="entry name" value="GFO_IDH_MocA"/>
    <property type="match status" value="1"/>
</dbReference>
<feature type="domain" description="Gfo/Idh/MocA-like oxidoreductase N-terminal" evidence="2">
    <location>
        <begin position="4"/>
        <end position="126"/>
    </location>
</feature>
<dbReference type="Gene3D" id="3.30.360.10">
    <property type="entry name" value="Dihydrodipicolinate Reductase, domain 2"/>
    <property type="match status" value="1"/>
</dbReference>
<evidence type="ECO:0000259" key="2">
    <source>
        <dbReference type="Pfam" id="PF01408"/>
    </source>
</evidence>
<dbReference type="GO" id="GO:0016491">
    <property type="term" value="F:oxidoreductase activity"/>
    <property type="evidence" value="ECO:0007669"/>
    <property type="project" value="UniProtKB-KW"/>
</dbReference>
<dbReference type="PANTHER" id="PTHR43818:SF11">
    <property type="entry name" value="BCDNA.GH03377"/>
    <property type="match status" value="1"/>
</dbReference>
<dbReference type="InterPro" id="IPR055080">
    <property type="entry name" value="Gal80p-like_C"/>
</dbReference>
<keyword evidence="5" id="KW-1185">Reference proteome</keyword>
<dbReference type="RefSeq" id="WP_122193479.1">
    <property type="nucleotide sequence ID" value="NZ_JBHSKC010000005.1"/>
</dbReference>
<sequence>MSAIRVGIIGANPDQGWASRAHIPALRALPGFEITAVGTRREESASEAARRFGVPHHFTDPHQLAAHPDVDLVAITVKVPAHEALIRAALGAGKGVLSEWPLTRTTEEAEAVVKLASDAGVHATVGLQARFAPAVMHARHLIADGHVGRVTSVNVHGALAKGADGTMPAWSSYTADVRNAAGTLEVGGGHHLDLVRHLVGPIADLSAATAVQRVHYTVAETGEPVTSDSPDQLVLNGTLASGATLAAHVHYAKVTSPGTRIEIAGTEGDLTLSSRGGRGVQIDDLVLLGNREPGGTPQPLGLPDDLDTLPPSLKGTEGANVAALYQAIADSPATAPTFEEALELHRLLDAIRRSSETGTRQSLT</sequence>
<comment type="caution">
    <text evidence="4">The sequence shown here is derived from an EMBL/GenBank/DDBJ whole genome shotgun (WGS) entry which is preliminary data.</text>
</comment>
<evidence type="ECO:0000256" key="1">
    <source>
        <dbReference type="ARBA" id="ARBA00023002"/>
    </source>
</evidence>